<dbReference type="EMBL" id="CP046173">
    <property type="protein sequence ID" value="QIS21372.1"/>
    <property type="molecule type" value="Genomic_DNA"/>
</dbReference>
<dbReference type="InterPro" id="IPR009061">
    <property type="entry name" value="DNA-bd_dom_put_sf"/>
</dbReference>
<gene>
    <name evidence="5" type="ORF">F6W96_26595</name>
</gene>
<keyword evidence="1" id="KW-0238">DNA-binding</keyword>
<evidence type="ECO:0000313" key="5">
    <source>
        <dbReference type="EMBL" id="QIS21372.1"/>
    </source>
</evidence>
<dbReference type="SMART" id="SM00422">
    <property type="entry name" value="HTH_MERR"/>
    <property type="match status" value="1"/>
</dbReference>
<dbReference type="Gene3D" id="1.10.1660.10">
    <property type="match status" value="1"/>
</dbReference>
<protein>
    <submittedName>
        <fullName evidence="5">MerR family transcriptional regulator</fullName>
    </submittedName>
</protein>
<evidence type="ECO:0000256" key="2">
    <source>
        <dbReference type="SAM" id="Coils"/>
    </source>
</evidence>
<sequence>MPRDPHAHHPTDPGPAHRPGPGQAVYGISVAAELSGMGTHSLRLYEQHGLLTPARSSGGTRRYSDDDLARLARIAALAGQGINLAAIARILDLEDDNAALRHTNAALTAERDQLRDHRTAP</sequence>
<evidence type="ECO:0000259" key="4">
    <source>
        <dbReference type="PROSITE" id="PS50937"/>
    </source>
</evidence>
<evidence type="ECO:0000256" key="1">
    <source>
        <dbReference type="ARBA" id="ARBA00023125"/>
    </source>
</evidence>
<dbReference type="RefSeq" id="WP_167488666.1">
    <property type="nucleotide sequence ID" value="NZ_CP046173.1"/>
</dbReference>
<dbReference type="Pfam" id="PF13411">
    <property type="entry name" value="MerR_1"/>
    <property type="match status" value="1"/>
</dbReference>
<feature type="compositionally biased region" description="Basic and acidic residues" evidence="3">
    <location>
        <begin position="1"/>
        <end position="11"/>
    </location>
</feature>
<feature type="coiled-coil region" evidence="2">
    <location>
        <begin position="90"/>
        <end position="117"/>
    </location>
</feature>
<proteinExistence type="predicted"/>
<dbReference type="InterPro" id="IPR000551">
    <property type="entry name" value="MerR-type_HTH_dom"/>
</dbReference>
<dbReference type="AlphaFoldDB" id="A0A6G9Z7A0"/>
<dbReference type="PROSITE" id="PS50937">
    <property type="entry name" value="HTH_MERR_2"/>
    <property type="match status" value="1"/>
</dbReference>
<feature type="domain" description="HTH merR-type" evidence="4">
    <location>
        <begin position="25"/>
        <end position="93"/>
    </location>
</feature>
<evidence type="ECO:0000256" key="3">
    <source>
        <dbReference type="SAM" id="MobiDB-lite"/>
    </source>
</evidence>
<dbReference type="SUPFAM" id="SSF46955">
    <property type="entry name" value="Putative DNA-binding domain"/>
    <property type="match status" value="1"/>
</dbReference>
<dbReference type="PANTHER" id="PTHR30204">
    <property type="entry name" value="REDOX-CYCLING DRUG-SENSING TRANSCRIPTIONAL ACTIVATOR SOXR"/>
    <property type="match status" value="1"/>
</dbReference>
<dbReference type="GO" id="GO:0003700">
    <property type="term" value="F:DNA-binding transcription factor activity"/>
    <property type="evidence" value="ECO:0007669"/>
    <property type="project" value="InterPro"/>
</dbReference>
<name>A0A6G9Z7A0_9NOCA</name>
<dbReference type="Proteomes" id="UP000500953">
    <property type="component" value="Chromosome"/>
</dbReference>
<dbReference type="GO" id="GO:0003677">
    <property type="term" value="F:DNA binding"/>
    <property type="evidence" value="ECO:0007669"/>
    <property type="project" value="UniProtKB-KW"/>
</dbReference>
<feature type="region of interest" description="Disordered" evidence="3">
    <location>
        <begin position="1"/>
        <end position="23"/>
    </location>
</feature>
<keyword evidence="2" id="KW-0175">Coiled coil</keyword>
<dbReference type="PANTHER" id="PTHR30204:SF58">
    <property type="entry name" value="HTH-TYPE TRANSCRIPTIONAL REGULATOR YFMP"/>
    <property type="match status" value="1"/>
</dbReference>
<dbReference type="InterPro" id="IPR047057">
    <property type="entry name" value="MerR_fam"/>
</dbReference>
<accession>A0A6G9Z7A0</accession>
<dbReference type="PRINTS" id="PR00040">
    <property type="entry name" value="HTHMERR"/>
</dbReference>
<organism evidence="5 6">
    <name type="scientific">Nocardia terpenica</name>
    <dbReference type="NCBI Taxonomy" id="455432"/>
    <lineage>
        <taxon>Bacteria</taxon>
        <taxon>Bacillati</taxon>
        <taxon>Actinomycetota</taxon>
        <taxon>Actinomycetes</taxon>
        <taxon>Mycobacteriales</taxon>
        <taxon>Nocardiaceae</taxon>
        <taxon>Nocardia</taxon>
    </lineage>
</organism>
<evidence type="ECO:0000313" key="6">
    <source>
        <dbReference type="Proteomes" id="UP000500953"/>
    </source>
</evidence>
<reference evidence="5 6" key="1">
    <citation type="journal article" date="2019" name="ACS Chem. Biol.">
        <title>Identification and Mobilization of a Cryptic Antibiotic Biosynthesis Gene Locus from a Human-Pathogenic Nocardia Isolate.</title>
        <authorList>
            <person name="Herisse M."/>
            <person name="Ishida K."/>
            <person name="Porter J.L."/>
            <person name="Howden B."/>
            <person name="Hertweck C."/>
            <person name="Stinear T.P."/>
            <person name="Pidot S.J."/>
        </authorList>
    </citation>
    <scope>NUCLEOTIDE SEQUENCE [LARGE SCALE GENOMIC DNA]</scope>
    <source>
        <strain evidence="5 6">AUSMDU00012715</strain>
    </source>
</reference>